<dbReference type="NCBIfam" id="TIGR01549">
    <property type="entry name" value="HAD-SF-IA-v1"/>
    <property type="match status" value="1"/>
</dbReference>
<dbReference type="InterPro" id="IPR036412">
    <property type="entry name" value="HAD-like_sf"/>
</dbReference>
<dbReference type="EMBL" id="CP150951">
    <property type="protein sequence ID" value="WZC50276.1"/>
    <property type="molecule type" value="Genomic_DNA"/>
</dbReference>
<dbReference type="PANTHER" id="PTHR43434:SF24">
    <property type="entry name" value="HYDROLASE-RELATED"/>
    <property type="match status" value="1"/>
</dbReference>
<dbReference type="PANTHER" id="PTHR43434">
    <property type="entry name" value="PHOSPHOGLYCOLATE PHOSPHATASE"/>
    <property type="match status" value="1"/>
</dbReference>
<dbReference type="Gene3D" id="1.10.150.240">
    <property type="entry name" value="Putative phosphatase, domain 2"/>
    <property type="match status" value="1"/>
</dbReference>
<accession>A0ABZ2V6U4</accession>
<dbReference type="InterPro" id="IPR041492">
    <property type="entry name" value="HAD_2"/>
</dbReference>
<organism evidence="1 2">
    <name type="scientific">Yoonia phaeophyticola</name>
    <dbReference type="NCBI Taxonomy" id="3137369"/>
    <lineage>
        <taxon>Bacteria</taxon>
        <taxon>Pseudomonadati</taxon>
        <taxon>Pseudomonadota</taxon>
        <taxon>Alphaproteobacteria</taxon>
        <taxon>Rhodobacterales</taxon>
        <taxon>Paracoccaceae</taxon>
        <taxon>Yoonia</taxon>
    </lineage>
</organism>
<dbReference type="InterPro" id="IPR023214">
    <property type="entry name" value="HAD_sf"/>
</dbReference>
<keyword evidence="2" id="KW-1185">Reference proteome</keyword>
<evidence type="ECO:0000313" key="1">
    <source>
        <dbReference type="EMBL" id="WZC50276.1"/>
    </source>
</evidence>
<dbReference type="InterPro" id="IPR023198">
    <property type="entry name" value="PGP-like_dom2"/>
</dbReference>
<dbReference type="Pfam" id="PF13419">
    <property type="entry name" value="HAD_2"/>
    <property type="match status" value="1"/>
</dbReference>
<evidence type="ECO:0000313" key="2">
    <source>
        <dbReference type="Proteomes" id="UP001440612"/>
    </source>
</evidence>
<reference evidence="2" key="1">
    <citation type="submission" date="2024-04" db="EMBL/GenBank/DDBJ databases">
        <title>Phylogenomic analyses of a clade within the roseobacter group suggest taxonomic reassignments of species of the genera Aestuariivita, Citreicella, Loktanella, Nautella, Pelagibaca, Ruegeria, Thalassobius, Thiobacimonas and Tropicibacter, and the proposal o.</title>
        <authorList>
            <person name="Jeon C.O."/>
        </authorList>
    </citation>
    <scope>NUCLEOTIDE SEQUENCE [LARGE SCALE GENOMIC DNA]</scope>
    <source>
        <strain evidence="2">BS5-3</strain>
    </source>
</reference>
<dbReference type="GO" id="GO:0016787">
    <property type="term" value="F:hydrolase activity"/>
    <property type="evidence" value="ECO:0007669"/>
    <property type="project" value="UniProtKB-KW"/>
</dbReference>
<sequence length="225" mass="24205">MSDLRLIIFDVDGTLVDSQVMIYDAFSFAYTRAGLPAPDRAEALSYVGMSLEKIFPALSPELDSPTHAALVQGYRDAYFHIRQERGSRASSPFFPGARAALDLFHAQDWTLLGVATGKSTRGLDKLIAGYGLEGYFISRQTADDHPSKPSPSMIHAILAETGVPAARAVMIGDTSFDMDMARAAGICSIGVSWGYHAADTLVCDRLIDDFAALPDTVDQLIGPAT</sequence>
<dbReference type="Proteomes" id="UP001440612">
    <property type="component" value="Chromosome"/>
</dbReference>
<dbReference type="RefSeq" id="WP_341368378.1">
    <property type="nucleotide sequence ID" value="NZ_CP150951.2"/>
</dbReference>
<keyword evidence="1" id="KW-0378">Hydrolase</keyword>
<proteinExistence type="predicted"/>
<gene>
    <name evidence="1" type="ORF">AABB29_06445</name>
</gene>
<protein>
    <submittedName>
        <fullName evidence="1">HAD-IA family hydrolase</fullName>
    </submittedName>
</protein>
<dbReference type="SFLD" id="SFLDG01129">
    <property type="entry name" value="C1.5:_HAD__Beta-PGM__Phosphata"/>
    <property type="match status" value="1"/>
</dbReference>
<dbReference type="InterPro" id="IPR050155">
    <property type="entry name" value="HAD-like_hydrolase_sf"/>
</dbReference>
<dbReference type="Gene3D" id="3.40.50.1000">
    <property type="entry name" value="HAD superfamily/HAD-like"/>
    <property type="match status" value="1"/>
</dbReference>
<dbReference type="SUPFAM" id="SSF56784">
    <property type="entry name" value="HAD-like"/>
    <property type="match status" value="1"/>
</dbReference>
<name>A0ABZ2V6U4_9RHOB</name>
<dbReference type="InterPro" id="IPR006439">
    <property type="entry name" value="HAD-SF_hydro_IA"/>
</dbReference>
<dbReference type="SFLD" id="SFLDS00003">
    <property type="entry name" value="Haloacid_Dehalogenase"/>
    <property type="match status" value="1"/>
</dbReference>